<dbReference type="AlphaFoldDB" id="A0A562IWJ4"/>
<organism evidence="2 3">
    <name type="scientific">Modestobacter roseus</name>
    <dbReference type="NCBI Taxonomy" id="1181884"/>
    <lineage>
        <taxon>Bacteria</taxon>
        <taxon>Bacillati</taxon>
        <taxon>Actinomycetota</taxon>
        <taxon>Actinomycetes</taxon>
        <taxon>Geodermatophilales</taxon>
        <taxon>Geodermatophilaceae</taxon>
        <taxon>Modestobacter</taxon>
    </lineage>
</organism>
<dbReference type="Gene3D" id="3.40.50.300">
    <property type="entry name" value="P-loop containing nucleotide triphosphate hydrolases"/>
    <property type="match status" value="1"/>
</dbReference>
<feature type="region of interest" description="Disordered" evidence="1">
    <location>
        <begin position="453"/>
        <end position="488"/>
    </location>
</feature>
<dbReference type="PANTHER" id="PTHR32309">
    <property type="entry name" value="TYROSINE-PROTEIN KINASE"/>
    <property type="match status" value="1"/>
</dbReference>
<dbReference type="InterPro" id="IPR050445">
    <property type="entry name" value="Bact_polysacc_biosynth/exp"/>
</dbReference>
<dbReference type="SUPFAM" id="SSF52540">
    <property type="entry name" value="P-loop containing nucleoside triphosphate hydrolases"/>
    <property type="match status" value="1"/>
</dbReference>
<evidence type="ECO:0000313" key="2">
    <source>
        <dbReference type="EMBL" id="TWH75379.1"/>
    </source>
</evidence>
<gene>
    <name evidence="2" type="ORF">JD78_03935</name>
</gene>
<keyword evidence="3" id="KW-1185">Reference proteome</keyword>
<dbReference type="Proteomes" id="UP000321490">
    <property type="component" value="Unassembled WGS sequence"/>
</dbReference>
<name>A0A562IWJ4_9ACTN</name>
<proteinExistence type="predicted"/>
<dbReference type="PANTHER" id="PTHR32309:SF31">
    <property type="entry name" value="CAPSULAR EXOPOLYSACCHARIDE FAMILY"/>
    <property type="match status" value="1"/>
</dbReference>
<comment type="caution">
    <text evidence="2">The sequence shown here is derived from an EMBL/GenBank/DDBJ whole genome shotgun (WGS) entry which is preliminary data.</text>
</comment>
<evidence type="ECO:0000313" key="3">
    <source>
        <dbReference type="Proteomes" id="UP000321490"/>
    </source>
</evidence>
<protein>
    <submittedName>
        <fullName evidence="2">Capsular polysaccharide biosynthesis protein</fullName>
    </submittedName>
</protein>
<evidence type="ECO:0000256" key="1">
    <source>
        <dbReference type="SAM" id="MobiDB-lite"/>
    </source>
</evidence>
<accession>A0A562IWJ4</accession>
<dbReference type="RefSeq" id="WP_166521337.1">
    <property type="nucleotide sequence ID" value="NZ_ML762494.1"/>
</dbReference>
<dbReference type="EMBL" id="VLKF01000001">
    <property type="protein sequence ID" value="TWH75379.1"/>
    <property type="molecule type" value="Genomic_DNA"/>
</dbReference>
<sequence length="488" mass="49992">MTSLRDESRPGHGSVVASALWRGRWLIGGAAVVAGLLGAQLSALQDESYTAESRMVLSATANFDPLGGNSGNNAGRYLANQMAILDSEPVLELVAEQLGGDADPTELAEAVSVATLADSDVVVVSATAPTAELAAARADAVTAAYQQYVTQRVQEIADAAAEAVALDLAAVADVRTQAAVYGDGVAVAEPAAVPTSPTAPNPVRDGALLAVLAALVAAGVAILRRGRGPVSGVQLAEGAGAPLLGEVDLSLTRSGRLEPVGEAFGMPLVALDYATDGRAGSVLVTELDDRELGGGVALGLAASAARTRRVLVVDADSAGHRLTRMTGVTRPQRPLDDLVGGVPVDEVTTRWPAGGDHVVDVARLGTSALRTHGGHTVLRRCLEQLAGSYDLVLFTAGPVFADPVAFALLREAASVVLVVDRRAGKRLPAALASFRYRLQLADRDCDGVIVARQRRSRGASGSTAAPAEPVAPPRQADPAPEATPVAQR</sequence>
<dbReference type="InterPro" id="IPR027417">
    <property type="entry name" value="P-loop_NTPase"/>
</dbReference>
<reference evidence="2 3" key="1">
    <citation type="submission" date="2019-07" db="EMBL/GenBank/DDBJ databases">
        <title>R&amp;d 2014.</title>
        <authorList>
            <person name="Klenk H.-P."/>
        </authorList>
    </citation>
    <scope>NUCLEOTIDE SEQUENCE [LARGE SCALE GENOMIC DNA]</scope>
    <source>
        <strain evidence="2 3">DSM 45764</strain>
    </source>
</reference>